<evidence type="ECO:0000313" key="2">
    <source>
        <dbReference type="EMBL" id="PZM17039.1"/>
    </source>
</evidence>
<evidence type="ECO:0008006" key="4">
    <source>
        <dbReference type="Google" id="ProtNLM"/>
    </source>
</evidence>
<accession>A0A2W4CXY4</accession>
<dbReference type="Pfam" id="PF18856">
    <property type="entry name" value="baeRF_family12"/>
    <property type="match status" value="1"/>
</dbReference>
<name>A0A2W4CXY4_9HYPH</name>
<dbReference type="Proteomes" id="UP000248925">
    <property type="component" value="Unassembled WGS sequence"/>
</dbReference>
<sequence>MSDIKVPWESWVVVCDGAKALILQNAGDNQHMNLQVHETLLQPNEADRDIGAGKPGRSHQADGAGGSAVEETTWHDQAEDAFLKQVAIKLDELVHEKNARRIVLVAPPKALGKLRPNLSADAQAAITSELAKDLTNIPIDQIERHLAA</sequence>
<dbReference type="EMBL" id="PCDP01000001">
    <property type="protein sequence ID" value="PZM17039.1"/>
    <property type="molecule type" value="Genomic_DNA"/>
</dbReference>
<feature type="region of interest" description="Disordered" evidence="1">
    <location>
        <begin position="46"/>
        <end position="71"/>
    </location>
</feature>
<protein>
    <recommendedName>
        <fullName evidence="4">Host attachment protein</fullName>
    </recommendedName>
</protein>
<dbReference type="RefSeq" id="WP_111158366.1">
    <property type="nucleotide sequence ID" value="NZ_PCDP01000001.1"/>
</dbReference>
<keyword evidence="3" id="KW-1185">Reference proteome</keyword>
<organism evidence="2 3">
    <name type="scientific">Rhizobium tubonense</name>
    <dbReference type="NCBI Taxonomy" id="484088"/>
    <lineage>
        <taxon>Bacteria</taxon>
        <taxon>Pseudomonadati</taxon>
        <taxon>Pseudomonadota</taxon>
        <taxon>Alphaproteobacteria</taxon>
        <taxon>Hyphomicrobiales</taxon>
        <taxon>Rhizobiaceae</taxon>
        <taxon>Rhizobium/Agrobacterium group</taxon>
        <taxon>Rhizobium</taxon>
    </lineage>
</organism>
<comment type="caution">
    <text evidence="2">The sequence shown here is derived from an EMBL/GenBank/DDBJ whole genome shotgun (WGS) entry which is preliminary data.</text>
</comment>
<evidence type="ECO:0000256" key="1">
    <source>
        <dbReference type="SAM" id="MobiDB-lite"/>
    </source>
</evidence>
<gene>
    <name evidence="2" type="ORF">CPY51_02020</name>
</gene>
<dbReference type="OrthoDB" id="9812459at2"/>
<proteinExistence type="predicted"/>
<reference evidence="2 3" key="1">
    <citation type="journal article" date="2018" name="Sci. Rep.">
        <title>Rhizobium tumorigenes sp. nov., a novel plant tumorigenic bacterium isolated from cane gall tumors on thornless blackberry.</title>
        <authorList>
            <person name="Kuzmanovi N."/>
            <person name="Smalla K."/>
            <person name="Gronow S."/>
            <person name="PuBawska J."/>
        </authorList>
    </citation>
    <scope>NUCLEOTIDE SEQUENCE [LARGE SCALE GENOMIC DNA]</scope>
    <source>
        <strain evidence="2 3">CCBAU 85046</strain>
    </source>
</reference>
<dbReference type="AlphaFoldDB" id="A0A2W4CXY4"/>
<dbReference type="InterPro" id="IPR041374">
    <property type="entry name" value="BaeRF_family12"/>
</dbReference>
<evidence type="ECO:0000313" key="3">
    <source>
        <dbReference type="Proteomes" id="UP000248925"/>
    </source>
</evidence>